<reference evidence="2 3" key="1">
    <citation type="submission" date="2019-08" db="EMBL/GenBank/DDBJ databases">
        <title>Deep-cultivation of Planctomycetes and their phenomic and genomic characterization uncovers novel biology.</title>
        <authorList>
            <person name="Wiegand S."/>
            <person name="Jogler M."/>
            <person name="Boedeker C."/>
            <person name="Pinto D."/>
            <person name="Vollmers J."/>
            <person name="Rivas-Marin E."/>
            <person name="Kohn T."/>
            <person name="Peeters S.H."/>
            <person name="Heuer A."/>
            <person name="Rast P."/>
            <person name="Oberbeckmann S."/>
            <person name="Bunk B."/>
            <person name="Jeske O."/>
            <person name="Meyerdierks A."/>
            <person name="Storesund J.E."/>
            <person name="Kallscheuer N."/>
            <person name="Luecker S."/>
            <person name="Lage O.M."/>
            <person name="Pohl T."/>
            <person name="Merkel B.J."/>
            <person name="Hornburger P."/>
            <person name="Mueller R.-W."/>
            <person name="Bruemmer F."/>
            <person name="Labrenz M."/>
            <person name="Spormann A.M."/>
            <person name="Op den Camp H."/>
            <person name="Overmann J."/>
            <person name="Amann R."/>
            <person name="Jetten M.S.M."/>
            <person name="Mascher T."/>
            <person name="Medema M.H."/>
            <person name="Devos D.P."/>
            <person name="Kaster A.-K."/>
            <person name="Ovreas L."/>
            <person name="Rohde M."/>
            <person name="Galperin M.Y."/>
            <person name="Jogler C."/>
        </authorList>
    </citation>
    <scope>NUCLEOTIDE SEQUENCE [LARGE SCALE GENOMIC DNA]</scope>
    <source>
        <strain evidence="2 3">FC18</strain>
    </source>
</reference>
<proteinExistence type="predicted"/>
<dbReference type="EMBL" id="CP042912">
    <property type="protein sequence ID" value="QEG21117.1"/>
    <property type="molecule type" value="Genomic_DNA"/>
</dbReference>
<keyword evidence="3" id="KW-1185">Reference proteome</keyword>
<dbReference type="Proteomes" id="UP000322214">
    <property type="component" value="Chromosome"/>
</dbReference>
<organism evidence="2 3">
    <name type="scientific">Mariniblastus fucicola</name>
    <dbReference type="NCBI Taxonomy" id="980251"/>
    <lineage>
        <taxon>Bacteria</taxon>
        <taxon>Pseudomonadati</taxon>
        <taxon>Planctomycetota</taxon>
        <taxon>Planctomycetia</taxon>
        <taxon>Pirellulales</taxon>
        <taxon>Pirellulaceae</taxon>
        <taxon>Mariniblastus</taxon>
    </lineage>
</organism>
<sequence length="149" mass="16210" precursor="true">MRHLSLLFVAVLAVPTFLASAHAQELAAPVNGKVYISVARNNDLDGVILDLEALKVETEFGSVSIPMTKVDGIKMHADAKDNAVIAFKNGDLVTGKVVLDIVKLKTEWGTAHINTEKVETITNSKNSKFYSDTSTGKAVWRFTKAPVRK</sequence>
<evidence type="ECO:0000313" key="2">
    <source>
        <dbReference type="EMBL" id="QEG21117.1"/>
    </source>
</evidence>
<evidence type="ECO:0000256" key="1">
    <source>
        <dbReference type="SAM" id="SignalP"/>
    </source>
</evidence>
<feature type="chain" id="PRO_5023032432" evidence="1">
    <location>
        <begin position="24"/>
        <end position="149"/>
    </location>
</feature>
<keyword evidence="1" id="KW-0732">Signal</keyword>
<feature type="signal peptide" evidence="1">
    <location>
        <begin position="1"/>
        <end position="23"/>
    </location>
</feature>
<dbReference type="RefSeq" id="WP_075081860.1">
    <property type="nucleotide sequence ID" value="NZ_CP042912.1"/>
</dbReference>
<dbReference type="KEGG" id="mff:MFFC18_09710"/>
<evidence type="ECO:0000313" key="3">
    <source>
        <dbReference type="Proteomes" id="UP000322214"/>
    </source>
</evidence>
<dbReference type="AlphaFoldDB" id="A0A5B9P3G9"/>
<name>A0A5B9P3G9_9BACT</name>
<accession>A0A5B9P3G9</accession>
<gene>
    <name evidence="2" type="ORF">MFFC18_09710</name>
</gene>
<protein>
    <submittedName>
        <fullName evidence="2">Uncharacterized protein</fullName>
    </submittedName>
</protein>